<name>A0ABY2WU79_9RHOB</name>
<proteinExistence type="predicted"/>
<dbReference type="RefSeq" id="WP_138844130.1">
    <property type="nucleotide sequence ID" value="NZ_VCPD01000006.1"/>
</dbReference>
<dbReference type="Gene3D" id="2.40.33.20">
    <property type="entry name" value="PK beta-barrel domain-like"/>
    <property type="match status" value="1"/>
</dbReference>
<sequence>MSEFASRTDLDALLPWIAAAPKDRSAAEIICYRPDFRQRVFADRIEFCPERGVVGDRWRDKPWLRDAQGNPDPRIQVCILGARVYRQVCCRDPEMPHPGDTIIADLDLSEENLPAGSLLQAGSAQLRVSDLFNDGCVKWRSRYGADSVQWINDPRNRALRLRGILCEVVAPGTLERNGPLGKPERRSG</sequence>
<evidence type="ECO:0000313" key="1">
    <source>
        <dbReference type="EMBL" id="TMV05572.1"/>
    </source>
</evidence>
<keyword evidence="2" id="KW-1185">Reference proteome</keyword>
<protein>
    <submittedName>
        <fullName evidence="1">Uncharacterized protein</fullName>
    </submittedName>
</protein>
<dbReference type="InterPro" id="IPR011037">
    <property type="entry name" value="Pyrv_Knase-like_insert_dom_sf"/>
</dbReference>
<comment type="caution">
    <text evidence="1">The sequence shown here is derived from an EMBL/GenBank/DDBJ whole genome shotgun (WGS) entry which is preliminary data.</text>
</comment>
<dbReference type="Proteomes" id="UP001193035">
    <property type="component" value="Unassembled WGS sequence"/>
</dbReference>
<dbReference type="SUPFAM" id="SSF50800">
    <property type="entry name" value="PK beta-barrel domain-like"/>
    <property type="match status" value="1"/>
</dbReference>
<reference evidence="1 2" key="1">
    <citation type="submission" date="2019-05" db="EMBL/GenBank/DDBJ databases">
        <title>Ruegeria sp. nov., isolated from tidal flat.</title>
        <authorList>
            <person name="Kim W."/>
        </authorList>
    </citation>
    <scope>NUCLEOTIDE SEQUENCE [LARGE SCALE GENOMIC DNA]</scope>
    <source>
        <strain evidence="1 2">CAU 1488</strain>
    </source>
</reference>
<organism evidence="1 2">
    <name type="scientific">Ruegeria sediminis</name>
    <dbReference type="NCBI Taxonomy" id="2583820"/>
    <lineage>
        <taxon>Bacteria</taxon>
        <taxon>Pseudomonadati</taxon>
        <taxon>Pseudomonadota</taxon>
        <taxon>Alphaproteobacteria</taxon>
        <taxon>Rhodobacterales</taxon>
        <taxon>Roseobacteraceae</taxon>
        <taxon>Ruegeria</taxon>
    </lineage>
</organism>
<gene>
    <name evidence="1" type="ORF">FGK63_16130</name>
</gene>
<evidence type="ECO:0000313" key="2">
    <source>
        <dbReference type="Proteomes" id="UP001193035"/>
    </source>
</evidence>
<dbReference type="EMBL" id="VCPD01000006">
    <property type="protein sequence ID" value="TMV05572.1"/>
    <property type="molecule type" value="Genomic_DNA"/>
</dbReference>
<accession>A0ABY2WU79</accession>